<name>A0A918E9H4_9ACTN</name>
<feature type="region of interest" description="Disordered" evidence="1">
    <location>
        <begin position="249"/>
        <end position="273"/>
    </location>
</feature>
<comment type="caution">
    <text evidence="3">The sequence shown here is derived from an EMBL/GenBank/DDBJ whole genome shotgun (WGS) entry which is preliminary data.</text>
</comment>
<feature type="chain" id="PRO_5038139694" evidence="2">
    <location>
        <begin position="28"/>
        <end position="273"/>
    </location>
</feature>
<keyword evidence="4" id="KW-1185">Reference proteome</keyword>
<dbReference type="EMBL" id="BMNK01000015">
    <property type="protein sequence ID" value="GGP14079.1"/>
    <property type="molecule type" value="Genomic_DNA"/>
</dbReference>
<keyword evidence="2" id="KW-0732">Signal</keyword>
<proteinExistence type="predicted"/>
<evidence type="ECO:0000256" key="1">
    <source>
        <dbReference type="SAM" id="MobiDB-lite"/>
    </source>
</evidence>
<accession>A0A918E9H4</accession>
<dbReference type="AlphaFoldDB" id="A0A918E9H4"/>
<sequence length="273" mass="30225">MSMGRWTMGLALVLAASVPAVVPHAEAAIRPGPITALKQQLNGHGGVRYSSVVRTVWGPKKEHVTSRSRAVHKFGGGKVVATDFSLPKASYSGASRSIAFPDRSYSWEQKPLDRLPAGKSWILDTKKNDLYLWCGKIRLSNPTTLRHVLATTAVKRPAGVYDGTRTTLYEGSTTIGQLYKLDPNLWVGMFEKPTGKYASYRKLPVKWRLWLGSDQLVRRCQTRYDEPDPLGQGDDRSLTIDDARFSGWGDAVDIKPPPAEKVATRDELVSDDD</sequence>
<evidence type="ECO:0000256" key="2">
    <source>
        <dbReference type="SAM" id="SignalP"/>
    </source>
</evidence>
<protein>
    <submittedName>
        <fullName evidence="3">Uncharacterized protein</fullName>
    </submittedName>
</protein>
<organism evidence="3 4">
    <name type="scientific">Nonomuraea glycinis</name>
    <dbReference type="NCBI Taxonomy" id="2047744"/>
    <lineage>
        <taxon>Bacteria</taxon>
        <taxon>Bacillati</taxon>
        <taxon>Actinomycetota</taxon>
        <taxon>Actinomycetes</taxon>
        <taxon>Streptosporangiales</taxon>
        <taxon>Streptosporangiaceae</taxon>
        <taxon>Nonomuraea</taxon>
    </lineage>
</organism>
<feature type="compositionally biased region" description="Basic and acidic residues" evidence="1">
    <location>
        <begin position="262"/>
        <end position="273"/>
    </location>
</feature>
<gene>
    <name evidence="3" type="ORF">GCM10012278_68430</name>
</gene>
<evidence type="ECO:0000313" key="3">
    <source>
        <dbReference type="EMBL" id="GGP14079.1"/>
    </source>
</evidence>
<evidence type="ECO:0000313" key="4">
    <source>
        <dbReference type="Proteomes" id="UP000660745"/>
    </source>
</evidence>
<feature type="signal peptide" evidence="2">
    <location>
        <begin position="1"/>
        <end position="27"/>
    </location>
</feature>
<dbReference type="Gene3D" id="2.50.20.20">
    <property type="match status" value="1"/>
</dbReference>
<reference evidence="3" key="1">
    <citation type="journal article" date="2014" name="Int. J. Syst. Evol. Microbiol.">
        <title>Complete genome sequence of Corynebacterium casei LMG S-19264T (=DSM 44701T), isolated from a smear-ripened cheese.</title>
        <authorList>
            <consortium name="US DOE Joint Genome Institute (JGI-PGF)"/>
            <person name="Walter F."/>
            <person name="Albersmeier A."/>
            <person name="Kalinowski J."/>
            <person name="Ruckert C."/>
        </authorList>
    </citation>
    <scope>NUCLEOTIDE SEQUENCE</scope>
    <source>
        <strain evidence="3">CGMCC 4.7430</strain>
    </source>
</reference>
<reference evidence="3" key="2">
    <citation type="submission" date="2020-09" db="EMBL/GenBank/DDBJ databases">
        <authorList>
            <person name="Sun Q."/>
            <person name="Zhou Y."/>
        </authorList>
    </citation>
    <scope>NUCLEOTIDE SEQUENCE</scope>
    <source>
        <strain evidence="3">CGMCC 4.7430</strain>
    </source>
</reference>
<dbReference type="Proteomes" id="UP000660745">
    <property type="component" value="Unassembled WGS sequence"/>
</dbReference>